<name>A0AAE4BR71_9BACT</name>
<dbReference type="PRINTS" id="PR01790">
    <property type="entry name" value="SMP30FAMILY"/>
</dbReference>
<comment type="caution">
    <text evidence="5">The sequence shown here is derived from an EMBL/GenBank/DDBJ whole genome shotgun (WGS) entry which is preliminary data.</text>
</comment>
<dbReference type="AlphaFoldDB" id="A0AAE4BR71"/>
<keyword evidence="3" id="KW-0732">Signal</keyword>
<dbReference type="EMBL" id="JAVDQD010000001">
    <property type="protein sequence ID" value="MDR6237460.1"/>
    <property type="molecule type" value="Genomic_DNA"/>
</dbReference>
<dbReference type="InterPro" id="IPR005511">
    <property type="entry name" value="SMP-30"/>
</dbReference>
<dbReference type="InterPro" id="IPR013658">
    <property type="entry name" value="SGL"/>
</dbReference>
<evidence type="ECO:0000256" key="3">
    <source>
        <dbReference type="SAM" id="SignalP"/>
    </source>
</evidence>
<reference evidence="5" key="1">
    <citation type="submission" date="2023-07" db="EMBL/GenBank/DDBJ databases">
        <title>Genomic Encyclopedia of Type Strains, Phase IV (KMG-IV): sequencing the most valuable type-strain genomes for metagenomic binning, comparative biology and taxonomic classification.</title>
        <authorList>
            <person name="Goeker M."/>
        </authorList>
    </citation>
    <scope>NUCLEOTIDE SEQUENCE</scope>
    <source>
        <strain evidence="5">DSM 26174</strain>
    </source>
</reference>
<evidence type="ECO:0000256" key="2">
    <source>
        <dbReference type="PIRSR" id="PIRSR605511-2"/>
    </source>
</evidence>
<feature type="domain" description="SMP-30/Gluconolactonase/LRE-like region" evidence="4">
    <location>
        <begin position="84"/>
        <end position="280"/>
    </location>
</feature>
<evidence type="ECO:0000313" key="6">
    <source>
        <dbReference type="Proteomes" id="UP001185092"/>
    </source>
</evidence>
<dbReference type="PANTHER" id="PTHR47572:SF5">
    <property type="entry name" value="BLR2277 PROTEIN"/>
    <property type="match status" value="1"/>
</dbReference>
<evidence type="ECO:0000256" key="1">
    <source>
        <dbReference type="PIRSR" id="PIRSR605511-1"/>
    </source>
</evidence>
<keyword evidence="2" id="KW-0479">Metal-binding</keyword>
<feature type="binding site" evidence="2">
    <location>
        <position position="223"/>
    </location>
    <ligand>
        <name>a divalent metal cation</name>
        <dbReference type="ChEBI" id="CHEBI:60240"/>
    </ligand>
</feature>
<dbReference type="RefSeq" id="WP_309936925.1">
    <property type="nucleotide sequence ID" value="NZ_AP025305.1"/>
</dbReference>
<sequence length="305" mass="34057">MLRQISRLVSIGTMLLLFACDGGDETANPPVVYTEDYTDQVFSDGVEGPAVDSSGLLFAMNFEYSGTVGEVDQQGHASLYAELFPNSHANGMRFDSKGNMIIADQRNRKILKLTPDKILTVLAEDVRLNEPNDIAIMDNDLYFVSAPDFITQTGQIWRGNPDGDLELLTDDLSAVNGIEVSTDNRSLYCSETNTGKVWRYDLSLDGDISNKTLLNTFEGYDLDGMRCDSLGNFWLCVWNRGLVMYMNPKGEVLKLAMTKGTRAANVAYGGMDGRTCFVTVQDRGVIEYFRTDYPGRSFELWRKEN</sequence>
<comment type="cofactor">
    <cofactor evidence="2">
        <name>Zn(2+)</name>
        <dbReference type="ChEBI" id="CHEBI:29105"/>
    </cofactor>
    <text evidence="2">Binds 1 divalent metal cation per subunit.</text>
</comment>
<keyword evidence="2" id="KW-0862">Zinc</keyword>
<dbReference type="SUPFAM" id="SSF63829">
    <property type="entry name" value="Calcium-dependent phosphotriesterase"/>
    <property type="match status" value="1"/>
</dbReference>
<dbReference type="InterPro" id="IPR051262">
    <property type="entry name" value="SMP-30/CGR1_Lactonase"/>
</dbReference>
<dbReference type="Pfam" id="PF08450">
    <property type="entry name" value="SGL"/>
    <property type="match status" value="1"/>
</dbReference>
<proteinExistence type="predicted"/>
<organism evidence="5 6">
    <name type="scientific">Aureibacter tunicatorum</name>
    <dbReference type="NCBI Taxonomy" id="866807"/>
    <lineage>
        <taxon>Bacteria</taxon>
        <taxon>Pseudomonadati</taxon>
        <taxon>Bacteroidota</taxon>
        <taxon>Cytophagia</taxon>
        <taxon>Cytophagales</taxon>
        <taxon>Persicobacteraceae</taxon>
        <taxon>Aureibacter</taxon>
    </lineage>
</organism>
<feature type="chain" id="PRO_5042159925" evidence="3">
    <location>
        <begin position="20"/>
        <end position="305"/>
    </location>
</feature>
<feature type="active site" description="Proton donor/acceptor" evidence="1">
    <location>
        <position position="223"/>
    </location>
</feature>
<gene>
    <name evidence="5" type="ORF">HNQ88_000436</name>
</gene>
<dbReference type="Gene3D" id="2.120.10.30">
    <property type="entry name" value="TolB, C-terminal domain"/>
    <property type="match status" value="1"/>
</dbReference>
<keyword evidence="6" id="KW-1185">Reference proteome</keyword>
<dbReference type="InterPro" id="IPR011042">
    <property type="entry name" value="6-blade_b-propeller_TolB-like"/>
</dbReference>
<accession>A0AAE4BR71</accession>
<feature type="binding site" evidence="2">
    <location>
        <position position="176"/>
    </location>
    <ligand>
        <name>a divalent metal cation</name>
        <dbReference type="ChEBI" id="CHEBI:60240"/>
    </ligand>
</feature>
<evidence type="ECO:0000259" key="4">
    <source>
        <dbReference type="Pfam" id="PF08450"/>
    </source>
</evidence>
<evidence type="ECO:0000313" key="5">
    <source>
        <dbReference type="EMBL" id="MDR6237460.1"/>
    </source>
</evidence>
<protein>
    <submittedName>
        <fullName evidence="5">Sugar lactone lactonase YvrE</fullName>
    </submittedName>
</protein>
<dbReference type="PROSITE" id="PS51257">
    <property type="entry name" value="PROKAR_LIPOPROTEIN"/>
    <property type="match status" value="1"/>
</dbReference>
<dbReference type="GO" id="GO:0046872">
    <property type="term" value="F:metal ion binding"/>
    <property type="evidence" value="ECO:0007669"/>
    <property type="project" value="UniProtKB-KW"/>
</dbReference>
<feature type="signal peptide" evidence="3">
    <location>
        <begin position="1"/>
        <end position="19"/>
    </location>
</feature>
<dbReference type="PANTHER" id="PTHR47572">
    <property type="entry name" value="LIPOPROTEIN-RELATED"/>
    <property type="match status" value="1"/>
</dbReference>
<dbReference type="Proteomes" id="UP001185092">
    <property type="component" value="Unassembled WGS sequence"/>
</dbReference>